<comment type="caution">
    <text evidence="2">The sequence shown here is derived from an EMBL/GenBank/DDBJ whole genome shotgun (WGS) entry which is preliminary data.</text>
</comment>
<feature type="region of interest" description="Disordered" evidence="1">
    <location>
        <begin position="40"/>
        <end position="59"/>
    </location>
</feature>
<reference evidence="3" key="1">
    <citation type="journal article" date="2019" name="Int. J. Syst. Evol. Microbiol.">
        <title>The Global Catalogue of Microorganisms (GCM) 10K type strain sequencing project: providing services to taxonomists for standard genome sequencing and annotation.</title>
        <authorList>
            <consortium name="The Broad Institute Genomics Platform"/>
            <consortium name="The Broad Institute Genome Sequencing Center for Infectious Disease"/>
            <person name="Wu L."/>
            <person name="Ma J."/>
        </authorList>
    </citation>
    <scope>NUCLEOTIDE SEQUENCE [LARGE SCALE GENOMIC DNA]</scope>
    <source>
        <strain evidence="3">JCM 9651</strain>
    </source>
</reference>
<dbReference type="EMBL" id="BAAAYL010000001">
    <property type="protein sequence ID" value="GAA3378713.1"/>
    <property type="molecule type" value="Genomic_DNA"/>
</dbReference>
<dbReference type="RefSeq" id="WP_345043319.1">
    <property type="nucleotide sequence ID" value="NZ_BAAAYL010000001.1"/>
</dbReference>
<organism evidence="2 3">
    <name type="scientific">Streptomyces sannanensis</name>
    <dbReference type="NCBI Taxonomy" id="285536"/>
    <lineage>
        <taxon>Bacteria</taxon>
        <taxon>Bacillati</taxon>
        <taxon>Actinomycetota</taxon>
        <taxon>Actinomycetes</taxon>
        <taxon>Kitasatosporales</taxon>
        <taxon>Streptomycetaceae</taxon>
        <taxon>Streptomyces</taxon>
    </lineage>
</organism>
<gene>
    <name evidence="2" type="ORF">GCM10020367_59350</name>
</gene>
<accession>A0ABP6SKI7</accession>
<protein>
    <submittedName>
        <fullName evidence="2">Uncharacterized protein</fullName>
    </submittedName>
</protein>
<keyword evidence="3" id="KW-1185">Reference proteome</keyword>
<evidence type="ECO:0000313" key="2">
    <source>
        <dbReference type="EMBL" id="GAA3378713.1"/>
    </source>
</evidence>
<name>A0ABP6SKI7_9ACTN</name>
<dbReference type="Proteomes" id="UP001499990">
    <property type="component" value="Unassembled WGS sequence"/>
</dbReference>
<evidence type="ECO:0000313" key="3">
    <source>
        <dbReference type="Proteomes" id="UP001499990"/>
    </source>
</evidence>
<sequence>MDDHQHTDFSVKPTLTGELVVLRPFDLAQDAPAIRDWLTDPEGPGPLARASRHCGGSVSPCRRGMGCP</sequence>
<evidence type="ECO:0000256" key="1">
    <source>
        <dbReference type="SAM" id="MobiDB-lite"/>
    </source>
</evidence>
<proteinExistence type="predicted"/>